<organism evidence="8 9">
    <name type="scientific">Actinia tenebrosa</name>
    <name type="common">Australian red waratah sea anemone</name>
    <dbReference type="NCBI Taxonomy" id="6105"/>
    <lineage>
        <taxon>Eukaryota</taxon>
        <taxon>Metazoa</taxon>
        <taxon>Cnidaria</taxon>
        <taxon>Anthozoa</taxon>
        <taxon>Hexacorallia</taxon>
        <taxon>Actiniaria</taxon>
        <taxon>Actiniidae</taxon>
        <taxon>Actinia</taxon>
    </lineage>
</organism>
<keyword evidence="4 6" id="KW-1133">Transmembrane helix</keyword>
<dbReference type="CDD" id="cd00637">
    <property type="entry name" value="7tm_classA_rhodopsin-like"/>
    <property type="match status" value="1"/>
</dbReference>
<dbReference type="InterPro" id="IPR017452">
    <property type="entry name" value="GPCR_Rhodpsn_7TM"/>
</dbReference>
<name>A0A6P8IDV3_ACTTE</name>
<evidence type="ECO:0000256" key="6">
    <source>
        <dbReference type="SAM" id="Phobius"/>
    </source>
</evidence>
<dbReference type="GO" id="GO:0004930">
    <property type="term" value="F:G protein-coupled receptor activity"/>
    <property type="evidence" value="ECO:0007669"/>
    <property type="project" value="InterPro"/>
</dbReference>
<dbReference type="RefSeq" id="XP_031563785.1">
    <property type="nucleotide sequence ID" value="XM_031707925.1"/>
</dbReference>
<dbReference type="OrthoDB" id="10042731at2759"/>
<dbReference type="PANTHER" id="PTHR22750">
    <property type="entry name" value="G-PROTEIN COUPLED RECEPTOR"/>
    <property type="match status" value="1"/>
</dbReference>
<comment type="subcellular location">
    <subcellularLocation>
        <location evidence="1">Cell membrane</location>
        <topology evidence="1">Multi-pass membrane protein</topology>
    </subcellularLocation>
</comment>
<protein>
    <submittedName>
        <fullName evidence="9">Adenosine receptor A2b-like</fullName>
    </submittedName>
</protein>
<dbReference type="AlphaFoldDB" id="A0A6P8IDV3"/>
<keyword evidence="5 6" id="KW-0472">Membrane</keyword>
<dbReference type="PRINTS" id="PR00237">
    <property type="entry name" value="GPCRRHODOPSN"/>
</dbReference>
<dbReference type="GeneID" id="116299294"/>
<gene>
    <name evidence="9" type="primary">LOC116299294</name>
</gene>
<dbReference type="InterPro" id="IPR000276">
    <property type="entry name" value="GPCR_Rhodpsn"/>
</dbReference>
<feature type="transmembrane region" description="Helical" evidence="6">
    <location>
        <begin position="171"/>
        <end position="189"/>
    </location>
</feature>
<evidence type="ECO:0000256" key="1">
    <source>
        <dbReference type="ARBA" id="ARBA00004651"/>
    </source>
</evidence>
<feature type="transmembrane region" description="Helical" evidence="6">
    <location>
        <begin position="98"/>
        <end position="123"/>
    </location>
</feature>
<evidence type="ECO:0000313" key="8">
    <source>
        <dbReference type="Proteomes" id="UP000515163"/>
    </source>
</evidence>
<dbReference type="Pfam" id="PF00001">
    <property type="entry name" value="7tm_1"/>
    <property type="match status" value="2"/>
</dbReference>
<feature type="transmembrane region" description="Helical" evidence="6">
    <location>
        <begin position="61"/>
        <end position="86"/>
    </location>
</feature>
<accession>A0A6P8IDV3</accession>
<keyword evidence="3 6" id="KW-0812">Transmembrane</keyword>
<dbReference type="KEGG" id="aten:116299294"/>
<dbReference type="InParanoid" id="A0A6P8IDV3"/>
<dbReference type="SUPFAM" id="SSF81321">
    <property type="entry name" value="Family A G protein-coupled receptor-like"/>
    <property type="match status" value="1"/>
</dbReference>
<evidence type="ECO:0000256" key="4">
    <source>
        <dbReference type="ARBA" id="ARBA00022989"/>
    </source>
</evidence>
<keyword evidence="8" id="KW-1185">Reference proteome</keyword>
<evidence type="ECO:0000256" key="3">
    <source>
        <dbReference type="ARBA" id="ARBA00022692"/>
    </source>
</evidence>
<reference evidence="9" key="1">
    <citation type="submission" date="2025-08" db="UniProtKB">
        <authorList>
            <consortium name="RefSeq"/>
        </authorList>
    </citation>
    <scope>IDENTIFICATION</scope>
    <source>
        <tissue evidence="9">Tentacle</tissue>
    </source>
</reference>
<feature type="transmembrane region" description="Helical" evidence="6">
    <location>
        <begin position="224"/>
        <end position="241"/>
    </location>
</feature>
<feature type="transmembrane region" description="Helical" evidence="6">
    <location>
        <begin position="144"/>
        <end position="165"/>
    </location>
</feature>
<dbReference type="FunCoup" id="A0A6P8IDV3">
    <property type="interactions" value="290"/>
</dbReference>
<dbReference type="GO" id="GO:0005886">
    <property type="term" value="C:plasma membrane"/>
    <property type="evidence" value="ECO:0007669"/>
    <property type="project" value="UniProtKB-SubCell"/>
</dbReference>
<dbReference type="Proteomes" id="UP000515163">
    <property type="component" value="Unplaced"/>
</dbReference>
<dbReference type="Gene3D" id="1.20.1070.10">
    <property type="entry name" value="Rhodopsin 7-helix transmembrane proteins"/>
    <property type="match status" value="1"/>
</dbReference>
<evidence type="ECO:0000256" key="2">
    <source>
        <dbReference type="ARBA" id="ARBA00022475"/>
    </source>
</evidence>
<feature type="transmembrane region" description="Helical" evidence="6">
    <location>
        <begin position="261"/>
        <end position="278"/>
    </location>
</feature>
<evidence type="ECO:0000313" key="9">
    <source>
        <dbReference type="RefSeq" id="XP_031563785.1"/>
    </source>
</evidence>
<keyword evidence="2" id="KW-1003">Cell membrane</keyword>
<proteinExistence type="predicted"/>
<evidence type="ECO:0000259" key="7">
    <source>
        <dbReference type="PROSITE" id="PS50262"/>
    </source>
</evidence>
<sequence>MENFSCSHFTEWYNLADDVFSYTIAAIVVSSISIVPSIILNTAILVAIIRSTSLHTPQNIYMSNLAVSNIGLSSLGIPLSIAWKVLERYHHANELVCFFAYFSYTVCSFFCGAAFFMVTAATVDRYLALRLHLTYVTMVTNTRTVIVCMVFWVISLMFALLLLIGRMVYSLATSLGILLFMLVMGYCYLKIYHILRHHHNQMQSQMTSQPNHSSINISRYRKSVITLAYILAIYIVFYTPYLSSQAVIAFNGVSVPSLKLWSIGVLLLFVNSFVNPLFHCLKFEDVRIATWKAILLRMTTQTES</sequence>
<feature type="transmembrane region" description="Helical" evidence="6">
    <location>
        <begin position="20"/>
        <end position="49"/>
    </location>
</feature>
<feature type="domain" description="G-protein coupled receptors family 1 profile" evidence="7">
    <location>
        <begin position="40"/>
        <end position="279"/>
    </location>
</feature>
<evidence type="ECO:0000256" key="5">
    <source>
        <dbReference type="ARBA" id="ARBA00023136"/>
    </source>
</evidence>
<dbReference type="PROSITE" id="PS50262">
    <property type="entry name" value="G_PROTEIN_RECEP_F1_2"/>
    <property type="match status" value="1"/>
</dbReference>